<evidence type="ECO:0000313" key="3">
    <source>
        <dbReference type="EMBL" id="ATE58450.1"/>
    </source>
</evidence>
<dbReference type="InterPro" id="IPR027417">
    <property type="entry name" value="P-loop_NTPase"/>
</dbReference>
<proteinExistence type="inferred from homology"/>
<dbReference type="Gene3D" id="3.40.50.300">
    <property type="entry name" value="P-loop containing nucleotide triphosphate hydrolases"/>
    <property type="match status" value="1"/>
</dbReference>
<dbReference type="Gene3D" id="3.30.230.10">
    <property type="match status" value="1"/>
</dbReference>
<evidence type="ECO:0000259" key="2">
    <source>
        <dbReference type="SMART" id="SM00382"/>
    </source>
</evidence>
<dbReference type="EMBL" id="CP023445">
    <property type="protein sequence ID" value="ATE58450.1"/>
    <property type="molecule type" value="Genomic_DNA"/>
</dbReference>
<dbReference type="KEGG" id="apre:CNX65_29035"/>
<dbReference type="Pfam" id="PF13541">
    <property type="entry name" value="ChlI"/>
    <property type="match status" value="1"/>
</dbReference>
<dbReference type="InterPro" id="IPR014721">
    <property type="entry name" value="Ribsml_uS5_D2-typ_fold_subgr"/>
</dbReference>
<dbReference type="InterPro" id="IPR000523">
    <property type="entry name" value="Mg_chelatse_chII-like_cat_dom"/>
</dbReference>
<gene>
    <name evidence="3" type="ORF">CNX65_29035</name>
</gene>
<dbReference type="PANTHER" id="PTHR32039:SF7">
    <property type="entry name" value="COMPETENCE PROTEIN COMM"/>
    <property type="match status" value="1"/>
</dbReference>
<dbReference type="NCBIfam" id="TIGR00368">
    <property type="entry name" value="YifB family Mg chelatase-like AAA ATPase"/>
    <property type="match status" value="1"/>
</dbReference>
<dbReference type="SUPFAM" id="SSF52540">
    <property type="entry name" value="P-loop containing nucleoside triphosphate hydrolases"/>
    <property type="match status" value="1"/>
</dbReference>
<sequence length="506" mass="52831">MALARAWSVALRGVEGVPVEIEADVGAGSVGTQLLGLPDAALHESKDRVRAAVRNSGQQWPAHRVTLGLSPASMPKGGTGYDVALACAVLAAAQVVPPDRLEGVALLGELALDGRVRPVRGVLPALVAARSAGLRRAVVPLSALPEASLVTDLDCLGAGSLRDVITWLSGDDTALAPPGPPTWSDAAQGPDLADVVGQPEARWALEVAAAGGHHLLLTGPPGTGKTMLARRLVTLLPPLSVEEALSVTAVHSVAGLLTEETPLVTTPPFVAPHHSTSISALVGGGSGLAKPGAVSRAHRGVLFLDEACEFGAAKLDSLRTALEEGEVRVARSDGVVRYPAGFQLVLATNPCPCAPARDLDCTCPSAVRRRYQSKLSGPLLDRVDLRVPMRPLTEATIAAQPAPPESTAAVRSRVAEARARAVHRWSEHGWQSNAQVPGPVLRRDHPLPETTTHALQLALSRGALTGRGADRCLRVAWTLADLDGAPEPTRAHVATALEFRERTQPW</sequence>
<reference evidence="3" key="1">
    <citation type="submission" date="2017-09" db="EMBL/GenBank/DDBJ databases">
        <title>Complete Genome Sequence of ansamitocin-producing Bacterium Actinosynnema pretiosum X47.</title>
        <authorList>
            <person name="Cao G."/>
            <person name="Zong G."/>
            <person name="Zhong C."/>
            <person name="Fu J."/>
        </authorList>
    </citation>
    <scope>NUCLEOTIDE SEQUENCE [LARGE SCALE GENOMIC DNA]</scope>
    <source>
        <strain evidence="3">X47</strain>
    </source>
</reference>
<keyword evidence="4" id="KW-1185">Reference proteome</keyword>
<dbReference type="AlphaFoldDB" id="A0A290ZHD2"/>
<dbReference type="SUPFAM" id="SSF54211">
    <property type="entry name" value="Ribosomal protein S5 domain 2-like"/>
    <property type="match status" value="1"/>
</dbReference>
<feature type="domain" description="AAA+ ATPase" evidence="2">
    <location>
        <begin position="211"/>
        <end position="393"/>
    </location>
</feature>
<evidence type="ECO:0000313" key="4">
    <source>
        <dbReference type="Proteomes" id="UP000218505"/>
    </source>
</evidence>
<dbReference type="GO" id="GO:0005524">
    <property type="term" value="F:ATP binding"/>
    <property type="evidence" value="ECO:0007669"/>
    <property type="project" value="InterPro"/>
</dbReference>
<dbReference type="InterPro" id="IPR025158">
    <property type="entry name" value="Mg_chelat-rel_C"/>
</dbReference>
<dbReference type="CDD" id="cd00009">
    <property type="entry name" value="AAA"/>
    <property type="match status" value="1"/>
</dbReference>
<dbReference type="InterPro" id="IPR004482">
    <property type="entry name" value="Mg_chelat-rel"/>
</dbReference>
<comment type="similarity">
    <text evidence="1">Belongs to the Mg-chelatase subunits D/I family. ComM subfamily.</text>
</comment>
<organism evidence="3 4">
    <name type="scientific">Actinosynnema pretiosum</name>
    <dbReference type="NCBI Taxonomy" id="42197"/>
    <lineage>
        <taxon>Bacteria</taxon>
        <taxon>Bacillati</taxon>
        <taxon>Actinomycetota</taxon>
        <taxon>Actinomycetes</taxon>
        <taxon>Pseudonocardiales</taxon>
        <taxon>Pseudonocardiaceae</taxon>
        <taxon>Actinosynnema</taxon>
    </lineage>
</organism>
<dbReference type="InterPro" id="IPR045006">
    <property type="entry name" value="CHLI-like"/>
</dbReference>
<dbReference type="SMART" id="SM00382">
    <property type="entry name" value="AAA"/>
    <property type="match status" value="1"/>
</dbReference>
<accession>A0A290ZHD2</accession>
<dbReference type="InterPro" id="IPR003593">
    <property type="entry name" value="AAA+_ATPase"/>
</dbReference>
<dbReference type="RefSeq" id="WP_096498057.1">
    <property type="nucleotide sequence ID" value="NZ_CP023445.1"/>
</dbReference>
<protein>
    <recommendedName>
        <fullName evidence="2">AAA+ ATPase domain-containing protein</fullName>
    </recommendedName>
</protein>
<evidence type="ECO:0000256" key="1">
    <source>
        <dbReference type="ARBA" id="ARBA00006354"/>
    </source>
</evidence>
<dbReference type="Proteomes" id="UP000218505">
    <property type="component" value="Chromosome"/>
</dbReference>
<dbReference type="PANTHER" id="PTHR32039">
    <property type="entry name" value="MAGNESIUM-CHELATASE SUBUNIT CHLI"/>
    <property type="match status" value="1"/>
</dbReference>
<dbReference type="InterPro" id="IPR020568">
    <property type="entry name" value="Ribosomal_Su5_D2-typ_SF"/>
</dbReference>
<name>A0A290ZHD2_9PSEU</name>
<dbReference type="Pfam" id="PF01078">
    <property type="entry name" value="Mg_chelatase"/>
    <property type="match status" value="1"/>
</dbReference>
<dbReference type="Pfam" id="PF13335">
    <property type="entry name" value="Mg_chelatase_C"/>
    <property type="match status" value="1"/>
</dbReference>